<reference evidence="2" key="2">
    <citation type="submission" date="2025-08" db="UniProtKB">
        <authorList>
            <consortium name="RefSeq"/>
        </authorList>
    </citation>
    <scope>IDENTIFICATION</scope>
    <source>
        <tissue evidence="2">Leaf</tissue>
    </source>
</reference>
<organism evidence="1 2">
    <name type="scientific">Nicotiana tabacum</name>
    <name type="common">Common tobacco</name>
    <dbReference type="NCBI Taxonomy" id="4097"/>
    <lineage>
        <taxon>Eukaryota</taxon>
        <taxon>Viridiplantae</taxon>
        <taxon>Streptophyta</taxon>
        <taxon>Embryophyta</taxon>
        <taxon>Tracheophyta</taxon>
        <taxon>Spermatophyta</taxon>
        <taxon>Magnoliopsida</taxon>
        <taxon>eudicotyledons</taxon>
        <taxon>Gunneridae</taxon>
        <taxon>Pentapetalae</taxon>
        <taxon>asterids</taxon>
        <taxon>lamiids</taxon>
        <taxon>Solanales</taxon>
        <taxon>Solanaceae</taxon>
        <taxon>Nicotianoideae</taxon>
        <taxon>Nicotianeae</taxon>
        <taxon>Nicotiana</taxon>
    </lineage>
</organism>
<evidence type="ECO:0000313" key="2">
    <source>
        <dbReference type="RefSeq" id="XP_075082864.1"/>
    </source>
</evidence>
<sequence>MHSTWSDAPGSRSSPLAIAASTHPATSCIACIDERSLAFHAVGYARSSHKPAVIITSSGTAVSNLHPATVDDWELLPLLIWSIHSSGTLWRTLRNNDHRVSNFAHQLVSRCVCCYRYATDSVNDICCACYFAKTIWRDQFLFFRP</sequence>
<protein>
    <submittedName>
        <fullName evidence="2">Protein PHYLLO, chloroplastic-like</fullName>
    </submittedName>
</protein>
<gene>
    <name evidence="2" type="primary">LOC107783289</name>
</gene>
<reference evidence="1" key="1">
    <citation type="journal article" date="2014" name="Nat. Commun.">
        <title>The tobacco genome sequence and its comparison with those of tomato and potato.</title>
        <authorList>
            <person name="Sierro N."/>
            <person name="Battey J.N."/>
            <person name="Ouadi S."/>
            <person name="Bakaher N."/>
            <person name="Bovet L."/>
            <person name="Willig A."/>
            <person name="Goepfert S."/>
            <person name="Peitsch M.C."/>
            <person name="Ivanov N.V."/>
        </authorList>
    </citation>
    <scope>NUCLEOTIDE SEQUENCE [LARGE SCALE GENOMIC DNA]</scope>
</reference>
<keyword evidence="1" id="KW-1185">Reference proteome</keyword>
<name>A0AC58SD25_TOBAC</name>
<proteinExistence type="predicted"/>
<accession>A0AC58SD25</accession>
<dbReference type="Proteomes" id="UP000790787">
    <property type="component" value="Chromosome 12"/>
</dbReference>
<evidence type="ECO:0000313" key="1">
    <source>
        <dbReference type="Proteomes" id="UP000790787"/>
    </source>
</evidence>
<dbReference type="RefSeq" id="XP_075082864.1">
    <property type="nucleotide sequence ID" value="XM_075226763.1"/>
</dbReference>